<dbReference type="PANTHER" id="PTHR20938:SF0">
    <property type="entry name" value="INTEGRATOR COMPLEX SUBUNIT 4"/>
    <property type="match status" value="1"/>
</dbReference>
<keyword evidence="2" id="KW-1185">Reference proteome</keyword>
<gene>
    <name evidence="1" type="ORF">BGZ65_000052</name>
</gene>
<dbReference type="InterPro" id="IPR011989">
    <property type="entry name" value="ARM-like"/>
</dbReference>
<proteinExistence type="predicted"/>
<accession>A0A9P6IHL9</accession>
<dbReference type="OrthoDB" id="18190at2759"/>
<dbReference type="AlphaFoldDB" id="A0A9P6IHL9"/>
<evidence type="ECO:0000313" key="1">
    <source>
        <dbReference type="EMBL" id="KAF9916971.1"/>
    </source>
</evidence>
<dbReference type="Proteomes" id="UP000749646">
    <property type="component" value="Unassembled WGS sequence"/>
</dbReference>
<dbReference type="EMBL" id="JAAAHW010011871">
    <property type="protein sequence ID" value="KAF9916971.1"/>
    <property type="molecule type" value="Genomic_DNA"/>
</dbReference>
<sequence>MARLRVDVAPKNLAAGPAQKQAQQVRLLDSGACGAFVHGLEDEYQDVRNAAINSICELCLHNPEFSVLALDYMVDMFMNALTSLYKIGSKAPITFDIEQLQITLGVLENADRDVRESTHRML</sequence>
<dbReference type="Gene3D" id="1.25.10.10">
    <property type="entry name" value="Leucine-rich Repeat Variant"/>
    <property type="match status" value="1"/>
</dbReference>
<protein>
    <submittedName>
        <fullName evidence="1">Uncharacterized protein</fullName>
    </submittedName>
</protein>
<feature type="non-terminal residue" evidence="1">
    <location>
        <position position="122"/>
    </location>
</feature>
<dbReference type="PANTHER" id="PTHR20938">
    <property type="entry name" value="INTEGRATOR COMPLEX SUBUNIT 4"/>
    <property type="match status" value="1"/>
</dbReference>
<dbReference type="SUPFAM" id="SSF48371">
    <property type="entry name" value="ARM repeat"/>
    <property type="match status" value="1"/>
</dbReference>
<reference evidence="1" key="1">
    <citation type="journal article" date="2020" name="Fungal Divers.">
        <title>Resolving the Mortierellaceae phylogeny through synthesis of multi-gene phylogenetics and phylogenomics.</title>
        <authorList>
            <person name="Vandepol N."/>
            <person name="Liber J."/>
            <person name="Desiro A."/>
            <person name="Na H."/>
            <person name="Kennedy M."/>
            <person name="Barry K."/>
            <person name="Grigoriev I.V."/>
            <person name="Miller A.N."/>
            <person name="O'Donnell K."/>
            <person name="Stajich J.E."/>
            <person name="Bonito G."/>
        </authorList>
    </citation>
    <scope>NUCLEOTIDE SEQUENCE</scope>
    <source>
        <strain evidence="1">MES-2147</strain>
    </source>
</reference>
<organism evidence="1 2">
    <name type="scientific">Modicella reniformis</name>
    <dbReference type="NCBI Taxonomy" id="1440133"/>
    <lineage>
        <taxon>Eukaryota</taxon>
        <taxon>Fungi</taxon>
        <taxon>Fungi incertae sedis</taxon>
        <taxon>Mucoromycota</taxon>
        <taxon>Mortierellomycotina</taxon>
        <taxon>Mortierellomycetes</taxon>
        <taxon>Mortierellales</taxon>
        <taxon>Mortierellaceae</taxon>
        <taxon>Modicella</taxon>
    </lineage>
</organism>
<comment type="caution">
    <text evidence="1">The sequence shown here is derived from an EMBL/GenBank/DDBJ whole genome shotgun (WGS) entry which is preliminary data.</text>
</comment>
<evidence type="ECO:0000313" key="2">
    <source>
        <dbReference type="Proteomes" id="UP000749646"/>
    </source>
</evidence>
<dbReference type="InterPro" id="IPR016024">
    <property type="entry name" value="ARM-type_fold"/>
</dbReference>
<name>A0A9P6IHL9_9FUNG</name>